<evidence type="ECO:0000259" key="5">
    <source>
        <dbReference type="Pfam" id="PF05485"/>
    </source>
</evidence>
<accession>A0A0K8R627</accession>
<organism evidence="6">
    <name type="scientific">Ixodes ricinus</name>
    <name type="common">Common tick</name>
    <name type="synonym">Acarus ricinus</name>
    <dbReference type="NCBI Taxonomy" id="34613"/>
    <lineage>
        <taxon>Eukaryota</taxon>
        <taxon>Metazoa</taxon>
        <taxon>Ecdysozoa</taxon>
        <taxon>Arthropoda</taxon>
        <taxon>Chelicerata</taxon>
        <taxon>Arachnida</taxon>
        <taxon>Acari</taxon>
        <taxon>Parasitiformes</taxon>
        <taxon>Ixodida</taxon>
        <taxon>Ixodoidea</taxon>
        <taxon>Ixodidae</taxon>
        <taxon>Ixodinae</taxon>
        <taxon>Ixodes</taxon>
    </lineage>
</organism>
<dbReference type="EMBL" id="GADI01007480">
    <property type="protein sequence ID" value="JAA66328.1"/>
    <property type="molecule type" value="mRNA"/>
</dbReference>
<evidence type="ECO:0000256" key="2">
    <source>
        <dbReference type="ARBA" id="ARBA00022771"/>
    </source>
</evidence>
<dbReference type="GO" id="GO:0008270">
    <property type="term" value="F:zinc ion binding"/>
    <property type="evidence" value="ECO:0007669"/>
    <property type="project" value="UniProtKB-KW"/>
</dbReference>
<evidence type="ECO:0000256" key="1">
    <source>
        <dbReference type="ARBA" id="ARBA00022723"/>
    </source>
</evidence>
<keyword evidence="4" id="KW-0238">DNA-binding</keyword>
<feature type="domain" description="THAP-type" evidence="5">
    <location>
        <begin position="20"/>
        <end position="63"/>
    </location>
</feature>
<sequence>MLRTELPHRFCIPKLHVRQCLHKFLEGQRDRDQWLAAIPAEQLWAPRTVDATQSICSLHFVESDYIEFAGVKVGIPYHLVQRLFINNICFFP</sequence>
<reference evidence="6" key="1">
    <citation type="submission" date="2012-12" db="EMBL/GenBank/DDBJ databases">
        <title>Identification and characterization of a phenylalanine ammonia-lyase gene family in Isatis indigotica Fort.</title>
        <authorList>
            <person name="Liu Q."/>
            <person name="Chen J."/>
            <person name="Zhou X."/>
            <person name="Di P."/>
            <person name="Xiao Y."/>
            <person name="Xuan H."/>
            <person name="Zhang L."/>
            <person name="Chen W."/>
        </authorList>
    </citation>
    <scope>NUCLEOTIDE SEQUENCE</scope>
    <source>
        <tissue evidence="6">Salivary gland</tissue>
    </source>
</reference>
<dbReference type="GO" id="GO:0003677">
    <property type="term" value="F:DNA binding"/>
    <property type="evidence" value="ECO:0007669"/>
    <property type="project" value="UniProtKB-KW"/>
</dbReference>
<evidence type="ECO:0000256" key="4">
    <source>
        <dbReference type="ARBA" id="ARBA00023125"/>
    </source>
</evidence>
<name>A0A0K8R627_IXORI</name>
<dbReference type="Pfam" id="PF05485">
    <property type="entry name" value="THAP"/>
    <property type="match status" value="1"/>
</dbReference>
<dbReference type="InterPro" id="IPR006612">
    <property type="entry name" value="THAP_Znf"/>
</dbReference>
<dbReference type="AlphaFoldDB" id="A0A0K8R627"/>
<keyword evidence="3" id="KW-0862">Zinc</keyword>
<keyword evidence="1" id="KW-0479">Metal-binding</keyword>
<protein>
    <recommendedName>
        <fullName evidence="5">THAP-type domain-containing protein</fullName>
    </recommendedName>
</protein>
<evidence type="ECO:0000256" key="3">
    <source>
        <dbReference type="ARBA" id="ARBA00022833"/>
    </source>
</evidence>
<evidence type="ECO:0000313" key="6">
    <source>
        <dbReference type="EMBL" id="JAA66328.1"/>
    </source>
</evidence>
<proteinExistence type="evidence at transcript level"/>
<keyword evidence="2" id="KW-0863">Zinc-finger</keyword>